<keyword evidence="2" id="KW-1185">Reference proteome</keyword>
<protein>
    <submittedName>
        <fullName evidence="1">Uncharacterized protein</fullName>
    </submittedName>
</protein>
<sequence length="41" mass="4795">MEILCKADLSIPAKAAMNLQRIQLRCDYEEKMAVRVAWKEK</sequence>
<proteinExistence type="predicted"/>
<accession>A0A1H1QJV9</accession>
<organism evidence="1 2">
    <name type="scientific">Halopseudomonas litoralis</name>
    <dbReference type="NCBI Taxonomy" id="797277"/>
    <lineage>
        <taxon>Bacteria</taxon>
        <taxon>Pseudomonadati</taxon>
        <taxon>Pseudomonadota</taxon>
        <taxon>Gammaproteobacteria</taxon>
        <taxon>Pseudomonadales</taxon>
        <taxon>Pseudomonadaceae</taxon>
        <taxon>Halopseudomonas</taxon>
    </lineage>
</organism>
<dbReference type="EMBL" id="LT629748">
    <property type="protein sequence ID" value="SDS23752.1"/>
    <property type="molecule type" value="Genomic_DNA"/>
</dbReference>
<evidence type="ECO:0000313" key="2">
    <source>
        <dbReference type="Proteomes" id="UP000243426"/>
    </source>
</evidence>
<dbReference type="Proteomes" id="UP000243426">
    <property type="component" value="Chromosome I"/>
</dbReference>
<dbReference type="STRING" id="797277.SAMN05216198_1504"/>
<name>A0A1H1QJV9_9GAMM</name>
<evidence type="ECO:0000313" key="1">
    <source>
        <dbReference type="EMBL" id="SDS23752.1"/>
    </source>
</evidence>
<gene>
    <name evidence="1" type="ORF">SAMN05216198_1504</name>
</gene>
<dbReference type="AlphaFoldDB" id="A0A1H1QJV9"/>
<reference evidence="2" key="1">
    <citation type="submission" date="2016-10" db="EMBL/GenBank/DDBJ databases">
        <authorList>
            <person name="Varghese N."/>
            <person name="Submissions S."/>
        </authorList>
    </citation>
    <scope>NUCLEOTIDE SEQUENCE [LARGE SCALE GENOMIC DNA]</scope>
    <source>
        <strain evidence="2">2SM5</strain>
    </source>
</reference>